<feature type="non-terminal residue" evidence="1">
    <location>
        <position position="1"/>
    </location>
</feature>
<keyword evidence="2" id="KW-1185">Reference proteome</keyword>
<organism evidence="1 2">
    <name type="scientific">Myodes glareolus</name>
    <name type="common">Bank vole</name>
    <name type="synonym">Clethrionomys glareolus</name>
    <dbReference type="NCBI Taxonomy" id="447135"/>
    <lineage>
        <taxon>Eukaryota</taxon>
        <taxon>Metazoa</taxon>
        <taxon>Chordata</taxon>
        <taxon>Craniata</taxon>
        <taxon>Vertebrata</taxon>
        <taxon>Euteleostomi</taxon>
        <taxon>Mammalia</taxon>
        <taxon>Eutheria</taxon>
        <taxon>Euarchontoglires</taxon>
        <taxon>Glires</taxon>
        <taxon>Rodentia</taxon>
        <taxon>Myomorpha</taxon>
        <taxon>Muroidea</taxon>
        <taxon>Cricetidae</taxon>
        <taxon>Arvicolinae</taxon>
        <taxon>Myodes</taxon>
    </lineage>
</organism>
<evidence type="ECO:0000313" key="2">
    <source>
        <dbReference type="Proteomes" id="UP001488838"/>
    </source>
</evidence>
<protein>
    <submittedName>
        <fullName evidence="1">Uncharacterized protein</fullName>
    </submittedName>
</protein>
<evidence type="ECO:0000313" key="1">
    <source>
        <dbReference type="EMBL" id="KAK7832158.1"/>
    </source>
</evidence>
<sequence length="109" mass="12028">RKPLPDSGQLFHLNTGAGILQWPAASPPNSFGSCDSPGTEGGCSARMKLVRFLMKLSHEIVTIELKNGPQVHGTITVYRPFDFQKIIFPRLVTSTQFQHHAALRDVLMA</sequence>
<dbReference type="Gene3D" id="2.30.30.100">
    <property type="match status" value="1"/>
</dbReference>
<dbReference type="EMBL" id="JBBHLL010000011">
    <property type="protein sequence ID" value="KAK7832158.1"/>
    <property type="molecule type" value="Genomic_DNA"/>
</dbReference>
<comment type="caution">
    <text evidence="1">The sequence shown here is derived from an EMBL/GenBank/DDBJ whole genome shotgun (WGS) entry which is preliminary data.</text>
</comment>
<dbReference type="Proteomes" id="UP001488838">
    <property type="component" value="Unassembled WGS sequence"/>
</dbReference>
<accession>A0AAW0JZ08</accession>
<reference evidence="1 2" key="1">
    <citation type="journal article" date="2023" name="bioRxiv">
        <title>Conserved and derived expression patterns and positive selection on dental genes reveal complex evolutionary context of ever-growing rodent molars.</title>
        <authorList>
            <person name="Calamari Z.T."/>
            <person name="Song A."/>
            <person name="Cohen E."/>
            <person name="Akter M."/>
            <person name="Roy R.D."/>
            <person name="Hallikas O."/>
            <person name="Christensen M.M."/>
            <person name="Li P."/>
            <person name="Marangoni P."/>
            <person name="Jernvall J."/>
            <person name="Klein O.D."/>
        </authorList>
    </citation>
    <scope>NUCLEOTIDE SEQUENCE [LARGE SCALE GENOMIC DNA]</scope>
    <source>
        <strain evidence="1">V071</strain>
    </source>
</reference>
<name>A0AAW0JZ08_MYOGA</name>
<gene>
    <name evidence="1" type="ORF">U0070_015305</name>
</gene>
<dbReference type="AlphaFoldDB" id="A0AAW0JZ08"/>
<proteinExistence type="predicted"/>